<accession>A0AAW7XJ92</accession>
<name>A0AAW7XJ92_9GAMM</name>
<comment type="similarity">
    <text evidence="1">Belongs to the UPF0231 family.</text>
</comment>
<organism evidence="2 4">
    <name type="scientific">Neptunomonas phycophila</name>
    <dbReference type="NCBI Taxonomy" id="1572645"/>
    <lineage>
        <taxon>Bacteria</taxon>
        <taxon>Pseudomonadati</taxon>
        <taxon>Pseudomonadota</taxon>
        <taxon>Gammaproteobacteria</taxon>
        <taxon>Oceanospirillales</taxon>
        <taxon>Oceanospirillaceae</taxon>
        <taxon>Neptunomonas</taxon>
    </lineage>
</organism>
<evidence type="ECO:0000313" key="2">
    <source>
        <dbReference type="EMBL" id="MDO6454296.1"/>
    </source>
</evidence>
<evidence type="ECO:0000256" key="1">
    <source>
        <dbReference type="ARBA" id="ARBA00005367"/>
    </source>
</evidence>
<dbReference type="Proteomes" id="UP001177341">
    <property type="component" value="Unassembled WGS sequence"/>
</dbReference>
<dbReference type="Proteomes" id="UP001169862">
    <property type="component" value="Unassembled WGS sequence"/>
</dbReference>
<dbReference type="EMBL" id="JAUYVO010000007">
    <property type="protein sequence ID" value="MDP2523118.1"/>
    <property type="molecule type" value="Genomic_DNA"/>
</dbReference>
<dbReference type="AlphaFoldDB" id="A0AAW7XJ92"/>
<dbReference type="InterPro" id="IPR008249">
    <property type="entry name" value="UPF0231"/>
</dbReference>
<dbReference type="EMBL" id="JAUOPG010000007">
    <property type="protein sequence ID" value="MDO6454296.1"/>
    <property type="molecule type" value="Genomic_DNA"/>
</dbReference>
<sequence>MEYDFYIDDLNHPTARCSMESEAIGRWLTDECTSIAQSEHLLRVITELIHQKRFDYQQASEDWLLRMTGTDVEVVANTLGFEPDVELPEDLSFYDLESMAGCGLEDFKALIENWLIFLAEC</sequence>
<proteinExistence type="inferred from homology"/>
<comment type="caution">
    <text evidence="2">The sequence shown here is derived from an EMBL/GenBank/DDBJ whole genome shotgun (WGS) entry which is preliminary data.</text>
</comment>
<evidence type="ECO:0000313" key="5">
    <source>
        <dbReference type="Proteomes" id="UP001177341"/>
    </source>
</evidence>
<keyword evidence="5" id="KW-1185">Reference proteome</keyword>
<dbReference type="Pfam" id="PF06062">
    <property type="entry name" value="UPF0231"/>
    <property type="match status" value="1"/>
</dbReference>
<evidence type="ECO:0000313" key="3">
    <source>
        <dbReference type="EMBL" id="MDP2523118.1"/>
    </source>
</evidence>
<evidence type="ECO:0000313" key="4">
    <source>
        <dbReference type="Proteomes" id="UP001169862"/>
    </source>
</evidence>
<protein>
    <submittedName>
        <fullName evidence="2">YacL family protein</fullName>
    </submittedName>
</protein>
<dbReference type="RefSeq" id="WP_075179864.1">
    <property type="nucleotide sequence ID" value="NZ_CAXHZV010000016.1"/>
</dbReference>
<dbReference type="GeneID" id="89457238"/>
<reference evidence="2" key="1">
    <citation type="submission" date="2023-07" db="EMBL/GenBank/DDBJ databases">
        <title>Genome content predicts the carbon catabolic preferences of heterotrophic bacteria.</title>
        <authorList>
            <person name="Gralka M."/>
        </authorList>
    </citation>
    <scope>NUCLEOTIDE SEQUENCE</scope>
    <source>
        <strain evidence="3">5G01</strain>
        <strain evidence="2">I2M16</strain>
    </source>
</reference>
<gene>
    <name evidence="2" type="ORF">Q4490_12050</name>
    <name evidence="3" type="ORF">Q8W30_11105</name>
</gene>